<dbReference type="AlphaFoldDB" id="A0A917MR96"/>
<proteinExistence type="predicted"/>
<dbReference type="EMBL" id="BMIB01000001">
    <property type="protein sequence ID" value="GGH58470.1"/>
    <property type="molecule type" value="Genomic_DNA"/>
</dbReference>
<dbReference type="RefSeq" id="WP_188950245.1">
    <property type="nucleotide sequence ID" value="NZ_BMIB01000001.1"/>
</dbReference>
<keyword evidence="2" id="KW-1185">Reference proteome</keyword>
<dbReference type="InterPro" id="IPR008878">
    <property type="entry name" value="Transposase_IS66_Orf2"/>
</dbReference>
<dbReference type="Proteomes" id="UP000627292">
    <property type="component" value="Unassembled WGS sequence"/>
</dbReference>
<gene>
    <name evidence="1" type="ORF">GCM10011379_04230</name>
</gene>
<evidence type="ECO:0000313" key="1">
    <source>
        <dbReference type="EMBL" id="GGH58470.1"/>
    </source>
</evidence>
<sequence>MSSLIVLGNHRCYHLYRKETDMRKGFNQLCGIVTNELGRRVTQGDAFIFINRHRTHLKLLLYEHRGFTIFYRRLEKGAFEVPAFNLDEKSMQLTADQLHFILQGISLQAIKYRKRYQQKEPVSE</sequence>
<reference evidence="1" key="1">
    <citation type="journal article" date="2014" name="Int. J. Syst. Evol. Microbiol.">
        <title>Complete genome sequence of Corynebacterium casei LMG S-19264T (=DSM 44701T), isolated from a smear-ripened cheese.</title>
        <authorList>
            <consortium name="US DOE Joint Genome Institute (JGI-PGF)"/>
            <person name="Walter F."/>
            <person name="Albersmeier A."/>
            <person name="Kalinowski J."/>
            <person name="Ruckert C."/>
        </authorList>
    </citation>
    <scope>NUCLEOTIDE SEQUENCE</scope>
    <source>
        <strain evidence="1">CGMCC 1.15290</strain>
    </source>
</reference>
<name>A0A917MR96_9BACT</name>
<protein>
    <submittedName>
        <fullName evidence="1">Transposase</fullName>
    </submittedName>
</protein>
<dbReference type="NCBIfam" id="NF033819">
    <property type="entry name" value="IS66_TnpB"/>
    <property type="match status" value="1"/>
</dbReference>
<dbReference type="PANTHER" id="PTHR36455">
    <property type="match status" value="1"/>
</dbReference>
<organism evidence="1 2">
    <name type="scientific">Filimonas zeae</name>
    <dbReference type="NCBI Taxonomy" id="1737353"/>
    <lineage>
        <taxon>Bacteria</taxon>
        <taxon>Pseudomonadati</taxon>
        <taxon>Bacteroidota</taxon>
        <taxon>Chitinophagia</taxon>
        <taxon>Chitinophagales</taxon>
        <taxon>Chitinophagaceae</taxon>
        <taxon>Filimonas</taxon>
    </lineage>
</organism>
<accession>A0A917MR96</accession>
<evidence type="ECO:0000313" key="2">
    <source>
        <dbReference type="Proteomes" id="UP000627292"/>
    </source>
</evidence>
<dbReference type="Pfam" id="PF05717">
    <property type="entry name" value="TnpB_IS66"/>
    <property type="match status" value="1"/>
</dbReference>
<dbReference type="PANTHER" id="PTHR36455:SF1">
    <property type="entry name" value="BLR8292 PROTEIN"/>
    <property type="match status" value="1"/>
</dbReference>
<comment type="caution">
    <text evidence="1">The sequence shown here is derived from an EMBL/GenBank/DDBJ whole genome shotgun (WGS) entry which is preliminary data.</text>
</comment>
<reference evidence="1" key="2">
    <citation type="submission" date="2020-09" db="EMBL/GenBank/DDBJ databases">
        <authorList>
            <person name="Sun Q."/>
            <person name="Zhou Y."/>
        </authorList>
    </citation>
    <scope>NUCLEOTIDE SEQUENCE</scope>
    <source>
        <strain evidence="1">CGMCC 1.15290</strain>
    </source>
</reference>